<gene>
    <name evidence="13" type="ORF">ANCCAN_27159</name>
</gene>
<dbReference type="PANTHER" id="PTHR45780">
    <property type="entry name" value="ETHANOLAMINE-PHOSPHATE CYTIDYLYLTRANSFERASE"/>
    <property type="match status" value="1"/>
</dbReference>
<evidence type="ECO:0000256" key="5">
    <source>
        <dbReference type="ARBA" id="ARBA00022695"/>
    </source>
</evidence>
<evidence type="ECO:0000256" key="10">
    <source>
        <dbReference type="ARBA" id="ARBA00024221"/>
    </source>
</evidence>
<keyword evidence="5" id="KW-0548">Nucleotidyltransferase</keyword>
<dbReference type="EMBL" id="JOJR01004967">
    <property type="protein sequence ID" value="RCN27108.1"/>
    <property type="molecule type" value="Genomic_DNA"/>
</dbReference>
<evidence type="ECO:0000256" key="4">
    <source>
        <dbReference type="ARBA" id="ARBA00022679"/>
    </source>
</evidence>
<evidence type="ECO:0000256" key="1">
    <source>
        <dbReference type="ARBA" id="ARBA00005189"/>
    </source>
</evidence>
<dbReference type="EC" id="2.7.7.14" evidence="10"/>
<accession>A0A368F694</accession>
<keyword evidence="3" id="KW-0444">Lipid biosynthesis</keyword>
<evidence type="ECO:0000256" key="8">
    <source>
        <dbReference type="ARBA" id="ARBA00023264"/>
    </source>
</evidence>
<keyword evidence="4 13" id="KW-0808">Transferase</keyword>
<comment type="pathway">
    <text evidence="1">Lipid metabolism.</text>
</comment>
<dbReference type="SUPFAM" id="SSF52374">
    <property type="entry name" value="Nucleotidylyl transferase"/>
    <property type="match status" value="1"/>
</dbReference>
<keyword evidence="8" id="KW-1208">Phospholipid metabolism</keyword>
<name>A0A368F694_ANCCA</name>
<dbReference type="NCBIfam" id="TIGR00125">
    <property type="entry name" value="cyt_tran_rel"/>
    <property type="match status" value="1"/>
</dbReference>
<dbReference type="Pfam" id="PF01467">
    <property type="entry name" value="CTP_transf_like"/>
    <property type="match status" value="1"/>
</dbReference>
<sequence>MLCIRKDIIPDFSFDFVHFGDVYTFREARKHGKSLVVGVHSDKEILRHTGNYPAFSEEERYRLVSGLKFVDKM</sequence>
<evidence type="ECO:0000259" key="12">
    <source>
        <dbReference type="Pfam" id="PF01467"/>
    </source>
</evidence>
<dbReference type="Proteomes" id="UP000252519">
    <property type="component" value="Unassembled WGS sequence"/>
</dbReference>
<evidence type="ECO:0000256" key="6">
    <source>
        <dbReference type="ARBA" id="ARBA00023098"/>
    </source>
</evidence>
<comment type="similarity">
    <text evidence="2">Belongs to the cytidylyltransferase family.</text>
</comment>
<dbReference type="InterPro" id="IPR004821">
    <property type="entry name" value="Cyt_trans-like"/>
</dbReference>
<organism evidence="13 14">
    <name type="scientific">Ancylostoma caninum</name>
    <name type="common">Dog hookworm</name>
    <dbReference type="NCBI Taxonomy" id="29170"/>
    <lineage>
        <taxon>Eukaryota</taxon>
        <taxon>Metazoa</taxon>
        <taxon>Ecdysozoa</taxon>
        <taxon>Nematoda</taxon>
        <taxon>Chromadorea</taxon>
        <taxon>Rhabditida</taxon>
        <taxon>Rhabditina</taxon>
        <taxon>Rhabditomorpha</taxon>
        <taxon>Strongyloidea</taxon>
        <taxon>Ancylostomatidae</taxon>
        <taxon>Ancylostomatinae</taxon>
        <taxon>Ancylostoma</taxon>
    </lineage>
</organism>
<dbReference type="GO" id="GO:0006646">
    <property type="term" value="P:phosphatidylethanolamine biosynthetic process"/>
    <property type="evidence" value="ECO:0007669"/>
    <property type="project" value="UniProtKB-UniPathway"/>
</dbReference>
<dbReference type="STRING" id="29170.A0A368F694"/>
<reference evidence="13 14" key="1">
    <citation type="submission" date="2014-10" db="EMBL/GenBank/DDBJ databases">
        <title>Draft genome of the hookworm Ancylostoma caninum.</title>
        <authorList>
            <person name="Mitreva M."/>
        </authorList>
    </citation>
    <scope>NUCLEOTIDE SEQUENCE [LARGE SCALE GENOMIC DNA]</scope>
    <source>
        <strain evidence="13 14">Baltimore</strain>
    </source>
</reference>
<evidence type="ECO:0000256" key="9">
    <source>
        <dbReference type="ARBA" id="ARBA00024191"/>
    </source>
</evidence>
<evidence type="ECO:0000256" key="7">
    <source>
        <dbReference type="ARBA" id="ARBA00023209"/>
    </source>
</evidence>
<keyword evidence="14" id="KW-1185">Reference proteome</keyword>
<dbReference type="GO" id="GO:0004306">
    <property type="term" value="F:ethanolamine-phosphate cytidylyltransferase activity"/>
    <property type="evidence" value="ECO:0007669"/>
    <property type="project" value="UniProtKB-EC"/>
</dbReference>
<dbReference type="Gene3D" id="3.40.50.620">
    <property type="entry name" value="HUPs"/>
    <property type="match status" value="1"/>
</dbReference>
<evidence type="ECO:0000256" key="2">
    <source>
        <dbReference type="ARBA" id="ARBA00010101"/>
    </source>
</evidence>
<dbReference type="GO" id="GO:0005737">
    <property type="term" value="C:cytoplasm"/>
    <property type="evidence" value="ECO:0007669"/>
    <property type="project" value="TreeGrafter"/>
</dbReference>
<keyword evidence="7" id="KW-0594">Phospholipid biosynthesis</keyword>
<dbReference type="PANTHER" id="PTHR45780:SF2">
    <property type="entry name" value="ETHANOLAMINE-PHOSPHATE CYTIDYLYLTRANSFERASE"/>
    <property type="match status" value="1"/>
</dbReference>
<feature type="domain" description="Cytidyltransferase-like" evidence="12">
    <location>
        <begin position="13"/>
        <end position="71"/>
    </location>
</feature>
<comment type="pathway">
    <text evidence="9">Phospholipid metabolism; phosphatidylethanolamine biosynthesis; phosphatidylethanolamine from ethanolamine: step 2/3.</text>
</comment>
<evidence type="ECO:0000256" key="3">
    <source>
        <dbReference type="ARBA" id="ARBA00022516"/>
    </source>
</evidence>
<dbReference type="InterPro" id="IPR044608">
    <property type="entry name" value="Ect1/PCYT2"/>
</dbReference>
<proteinExistence type="inferred from homology"/>
<dbReference type="AlphaFoldDB" id="A0A368F694"/>
<protein>
    <recommendedName>
        <fullName evidence="10">ethanolamine-phosphate cytidylyltransferase</fullName>
        <ecNumber evidence="10">2.7.7.14</ecNumber>
    </recommendedName>
    <alternativeName>
        <fullName evidence="11">CTP:phosphoethanolamine cytidylyltransferase</fullName>
    </alternativeName>
</protein>
<keyword evidence="6" id="KW-0443">Lipid metabolism</keyword>
<evidence type="ECO:0000313" key="14">
    <source>
        <dbReference type="Proteomes" id="UP000252519"/>
    </source>
</evidence>
<comment type="caution">
    <text evidence="13">The sequence shown here is derived from an EMBL/GenBank/DDBJ whole genome shotgun (WGS) entry which is preliminary data.</text>
</comment>
<evidence type="ECO:0000256" key="11">
    <source>
        <dbReference type="ARBA" id="ARBA00031473"/>
    </source>
</evidence>
<dbReference type="UniPathway" id="UPA00558">
    <property type="reaction ID" value="UER00742"/>
</dbReference>
<dbReference type="OrthoDB" id="40021at2759"/>
<dbReference type="InterPro" id="IPR014729">
    <property type="entry name" value="Rossmann-like_a/b/a_fold"/>
</dbReference>
<evidence type="ECO:0000313" key="13">
    <source>
        <dbReference type="EMBL" id="RCN27108.1"/>
    </source>
</evidence>